<evidence type="ECO:0000256" key="8">
    <source>
        <dbReference type="SAM" id="Phobius"/>
    </source>
</evidence>
<dbReference type="Gene3D" id="2.60.40.1290">
    <property type="match status" value="1"/>
</dbReference>
<accession>A0ABW9MAR9</accession>
<reference evidence="12 13" key="1">
    <citation type="journal article" date="2025" name="Anaerobe">
        <title>Description of Anaerococcus kampingiae sp. nov., Anaerococcus groningensis sp. nov., Anaerococcus martiniensis sp. nov., and Anaerococcus cruorum sp. nov., isolated from human clinical specimens.</title>
        <authorList>
            <person name="Boiten K.E."/>
            <person name="Meijer J."/>
            <person name="van Wezel E.M."/>
            <person name="Veloo A.C.M."/>
        </authorList>
    </citation>
    <scope>NUCLEOTIDE SEQUENCE [LARGE SCALE GENOMIC DNA]</scope>
    <source>
        <strain evidence="12 13">ENR0831</strain>
    </source>
</reference>
<organism evidence="12 13">
    <name type="scientific">Anaerococcus martiniensis</name>
    <dbReference type="NCBI Taxonomy" id="3115615"/>
    <lineage>
        <taxon>Bacteria</taxon>
        <taxon>Bacillati</taxon>
        <taxon>Bacillota</taxon>
        <taxon>Tissierellia</taxon>
        <taxon>Tissierellales</taxon>
        <taxon>Peptoniphilaceae</taxon>
        <taxon>Anaerococcus</taxon>
    </lineage>
</organism>
<keyword evidence="8" id="KW-1133">Transmembrane helix</keyword>
<keyword evidence="8" id="KW-0812">Transmembrane</keyword>
<dbReference type="SUPFAM" id="SSF49478">
    <property type="entry name" value="Cna protein B-type domain"/>
    <property type="match status" value="1"/>
</dbReference>
<feature type="domain" description="SpaA-like prealbumin fold" evidence="10">
    <location>
        <begin position="1635"/>
        <end position="1712"/>
    </location>
</feature>
<feature type="compositionally biased region" description="Basic and acidic residues" evidence="7">
    <location>
        <begin position="561"/>
        <end position="580"/>
    </location>
</feature>
<feature type="chain" id="PRO_5045421038" evidence="9">
    <location>
        <begin position="28"/>
        <end position="2466"/>
    </location>
</feature>
<dbReference type="Pfam" id="PF17802">
    <property type="entry name" value="SpaA"/>
    <property type="match status" value="4"/>
</dbReference>
<dbReference type="Pfam" id="PF17961">
    <property type="entry name" value="Big_8"/>
    <property type="match status" value="1"/>
</dbReference>
<evidence type="ECO:0000313" key="13">
    <source>
        <dbReference type="Proteomes" id="UP001637996"/>
    </source>
</evidence>
<feature type="region of interest" description="Disordered" evidence="7">
    <location>
        <begin position="553"/>
        <end position="580"/>
    </location>
</feature>
<feature type="compositionally biased region" description="Basic and acidic residues" evidence="7">
    <location>
        <begin position="402"/>
        <end position="430"/>
    </location>
</feature>
<feature type="compositionally biased region" description="Basic and acidic residues" evidence="7">
    <location>
        <begin position="365"/>
        <end position="375"/>
    </location>
</feature>
<keyword evidence="2" id="KW-0134">Cell wall</keyword>
<evidence type="ECO:0000256" key="6">
    <source>
        <dbReference type="SAM" id="Coils"/>
    </source>
</evidence>
<protein>
    <submittedName>
        <fullName evidence="12">SpaA isopeptide-forming pilin-related protein</fullName>
    </submittedName>
</protein>
<keyword evidence="6" id="KW-0175">Coiled coil</keyword>
<gene>
    <name evidence="12" type="ORF">ACCQ41_05475</name>
</gene>
<evidence type="ECO:0000256" key="2">
    <source>
        <dbReference type="ARBA" id="ARBA00022512"/>
    </source>
</evidence>
<comment type="subcellular location">
    <subcellularLocation>
        <location evidence="1">Secreted</location>
        <location evidence="1">Cell wall</location>
        <topology evidence="1">Peptidoglycan-anchor</topology>
    </subcellularLocation>
</comment>
<dbReference type="SUPFAM" id="SSF49401">
    <property type="entry name" value="Bacterial adhesins"/>
    <property type="match status" value="2"/>
</dbReference>
<feature type="signal peptide" evidence="9">
    <location>
        <begin position="1"/>
        <end position="27"/>
    </location>
</feature>
<evidence type="ECO:0000256" key="1">
    <source>
        <dbReference type="ARBA" id="ARBA00004168"/>
    </source>
</evidence>
<feature type="compositionally biased region" description="Polar residues" evidence="7">
    <location>
        <begin position="431"/>
        <end position="454"/>
    </location>
</feature>
<dbReference type="InterPro" id="IPR013783">
    <property type="entry name" value="Ig-like_fold"/>
</dbReference>
<sequence length="2466" mass="277036">MKGKLQQFSVKLLASTLAVIMSIPANAFAMVGDNSNTYTENTSVMGIQAPEETKEDQVQKALLKSELGTDESNDYIIKKSASLSKTTGQIDYIIKIINKTPEKESSDKQTTTFAITQNTDLLDLKVEKVQALDANGNEEEINYTQGTPNAFNSTDNIRSTGITTNKQQNGVVYYLSAKLTDQALKDLEQKSPQLALDFTIASPDNKIYQDRYALEIEKANTTEITIDNEGNIANPEGRLVENQESLHLYKGEYKEEQKGIFQSTPAQIIWTDYINAKDNKEFTYDINLDQGQDTRESQVKIEYYEAQEKGYVLNESFTKTLAFANNLKLSIPEGYIAKVELNTRPKENTKEFAYNGIKIPNPTYTEEKNESKEEQASDDADPLPNIFSKNDAEVNSSNDSITDQKDLDFSTNSTDEKESPTTHTLSKDETGSNSSNDSITDQKDQNFSTNSKTDSVENLSAIALNKDAYFEKLKADDKLTANIEEATNEIEQILEAYNKEEINWDDFKQSVQNIKNDKEIDESQTKDILASLLIGLNEEKYKVANIDIDQAAGSDTEEKTEETADQAKTEEDKDLSDKTPDELAAEKLAEEGVTIEDFQNYMYELEEKYGLTDEDAARIYTENAEAIGALVKKAQEEKTAGDVFAVTSGFANKTFRLTTNMNVLSIPLWSIPAGWYFDINVGPYLYLDSKPNNLVVNGRTVATAQYFPATNTVRYTFKERVYKTTSIPINQDFKFKTEAIGNRNPIDVKISVKPKNNTGQTQSYTVYEDSIKNPSESNNIYESKVVLDKGEFTQNYGTHISRDEGNNIRYSYVPRKSIMNSYELAYRDMANGDPDLSYYVLLEANPGDGSFTNNSTIDIGLTNNKTIMDVGVFKVPSKQLDGLKESFVNGNVKQYLGKLDQKSQTGTLNDGSHRISLSANELNSDAYLIKVRANDAKDGETFQFRYKWQSGNDTIDNWNNVYVIELANKSTGGSTLTPPETDESTKYESFPLEGNGSLNHVKGKDKYGSFDDHVYCIQIERQQGINGPTKREYVTDGSQIASRLSPKNFDPLGKSPYKTNEELMSRLKKAFYYAEAYKDDPDYEEILQAAIYYVVGGSTDDGANYAHEYRYLNGDPGLSIPGKSQNVKNKANELINIVKRNDNWDTSKENSVELYVFESKGDMSQNGIWGKVHEIPTSNFKIRKVDTDGNPLELEKVGFTLYASDKETVIGSTFFNSKGEYFTNDQGELYYSNLPDGIYYLKETSIPNGYIVKDGDPFTTIIIESGKTKLLAGSVDSEDFGSIINVSKENTSVKITDGDGVIKNTNTDIYGNIDFTKYDDGTYIVSAPGKTTKVTVKDNKVVSFEQDTTNESDITENEEPERAWVSDSNYVAHGGYPDYMNVMDYSVVEDPNTKQVTTYLMLKPDPDGQKNGTNKDTYLNFVADNSEISEIEFLRAGSGEIKETLRAAMENRNLENYFGTEYIGDTFENYESSPIKMSNHRYGENSYYNPLNTNYVKPNVNNYYISIPKSRFDYDESYIVKVVTNVTDTNKESSLSYQWASENPYEASLRTQTRNIPALSQMTKNTSIGVLDKVINTLLPTAYAADVQSDYKDVKITKEAINDTTNYIPYCIENIKDETDVSFTKYGLKVLYGEEKSHFLQGAEFKLQKFENGKWTDTRKTAVSDNNGQVKFYKLSTGEYQIIETKTASNEYRLPEGAVKSFKVENGKVFVKTSEDYEAYEDNENDYIYNELKGEGKLVIKKFDENGNGLNGVEFTLYQFNTASSNSTLDVVNTGTTKTINGQDGLVEWNNLKYGKYWIKETRSKDGYIIDSEKKLVTITKKYDAPTNRNDVSSSISIKKSYMYSTEGNPTAVYPNIAEGLVANLGLEVKSGVRINPGDYFDVKLSDNLDLDGVANVLDGSDGKFDIVSQYGTIAKAKIGKDRKTITYTFTNALKYRNITDMRLIVPMYPNRVKVYEDSTPTFNVTVGQSTFTKSNMNVYYSHYQKDGTKPYLNAYTYKLDPYNNKFTVIAYVNTNKVYSDMKQYLFEANVPVEITSFQTYRSENNSLLPPSYGIDFNNYRYYGLTYLGDEDFGNNINTRFRVDLENNNNNTYVIKIEGKISGTKPRAFETNSYLTHRNAYNGAWTTYTANTWSRFYDPQACGDSTPTNPEPDQAYLEFVNNKNRIEFTKSFVDSNGKNIDGDYNIEVKNSNGQLPKDADEKTAYFKLTGKNASNKEIKIPNAIVDGKNIAWEKLSPGDYTLKELAPIGFEAPAEIKFTVNEGGTITQPTNTELLYNGCYKIGNKKPSEGKFRIIKVDKDNKPLTGAVFELTGTENSDENPIEKTSGIDGVIEYNGLKPGTYTLKEKTTLNGYVKTNQEWTVTVSNGVTSIKPVNNDSYTADSSLDDINQLKSKGYLIIDENSNTKDPSVATIKVLNRKATYPSTGGAGTFIGFALIGTAVMLAGIAYFAIFQNDKNRRRSDRYGR</sequence>
<feature type="domain" description="SpaA-like prealbumin fold" evidence="10">
    <location>
        <begin position="1736"/>
        <end position="1822"/>
    </location>
</feature>
<feature type="region of interest" description="Disordered" evidence="7">
    <location>
        <begin position="352"/>
        <end position="454"/>
    </location>
</feature>
<feature type="domain" description="SpaA-like prealbumin fold" evidence="10">
    <location>
        <begin position="1179"/>
        <end position="1268"/>
    </location>
</feature>
<dbReference type="Gene3D" id="2.60.40.1280">
    <property type="match status" value="2"/>
</dbReference>
<evidence type="ECO:0000313" key="12">
    <source>
        <dbReference type="EMBL" id="MFO3665691.1"/>
    </source>
</evidence>
<dbReference type="Gene3D" id="2.60.40.10">
    <property type="entry name" value="Immunoglobulins"/>
    <property type="match status" value="5"/>
</dbReference>
<dbReference type="RefSeq" id="WP_410031372.1">
    <property type="nucleotide sequence ID" value="NZ_JBGMEI010000006.1"/>
</dbReference>
<feature type="region of interest" description="Disordered" evidence="7">
    <location>
        <begin position="971"/>
        <end position="991"/>
    </location>
</feature>
<keyword evidence="8" id="KW-0472">Membrane</keyword>
<evidence type="ECO:0000256" key="5">
    <source>
        <dbReference type="ARBA" id="ARBA00023088"/>
    </source>
</evidence>
<evidence type="ECO:0000259" key="11">
    <source>
        <dbReference type="Pfam" id="PF17961"/>
    </source>
</evidence>
<evidence type="ECO:0000256" key="4">
    <source>
        <dbReference type="ARBA" id="ARBA00022729"/>
    </source>
</evidence>
<evidence type="ECO:0000256" key="9">
    <source>
        <dbReference type="SAM" id="SignalP"/>
    </source>
</evidence>
<comment type="caution">
    <text evidence="12">The sequence shown here is derived from an EMBL/GenBank/DDBJ whole genome shotgun (WGS) entry which is preliminary data.</text>
</comment>
<feature type="coiled-coil region" evidence="6">
    <location>
        <begin position="476"/>
        <end position="503"/>
    </location>
</feature>
<keyword evidence="5" id="KW-0572">Peptidoglycan-anchor</keyword>
<dbReference type="InterPro" id="IPR008966">
    <property type="entry name" value="Adhesion_dom_sf"/>
</dbReference>
<keyword evidence="4 9" id="KW-0732">Signal</keyword>
<dbReference type="InterPro" id="IPR041171">
    <property type="entry name" value="SDR_Ig"/>
</dbReference>
<feature type="transmembrane region" description="Helical" evidence="8">
    <location>
        <begin position="2431"/>
        <end position="2451"/>
    </location>
</feature>
<dbReference type="Proteomes" id="UP001637996">
    <property type="component" value="Unassembled WGS sequence"/>
</dbReference>
<keyword evidence="13" id="KW-1185">Reference proteome</keyword>
<dbReference type="InterPro" id="IPR011252">
    <property type="entry name" value="Fibrogen-bd_dom1"/>
</dbReference>
<feature type="domain" description="SDR-like Ig" evidence="11">
    <location>
        <begin position="1855"/>
        <end position="1957"/>
    </location>
</feature>
<evidence type="ECO:0000256" key="7">
    <source>
        <dbReference type="SAM" id="MobiDB-lite"/>
    </source>
</evidence>
<name>A0ABW9MAR9_9FIRM</name>
<proteinExistence type="predicted"/>
<evidence type="ECO:0000256" key="3">
    <source>
        <dbReference type="ARBA" id="ARBA00022525"/>
    </source>
</evidence>
<keyword evidence="3" id="KW-0964">Secreted</keyword>
<dbReference type="EMBL" id="JBGMEI010000006">
    <property type="protein sequence ID" value="MFO3665691.1"/>
    <property type="molecule type" value="Genomic_DNA"/>
</dbReference>
<evidence type="ECO:0000259" key="10">
    <source>
        <dbReference type="Pfam" id="PF17802"/>
    </source>
</evidence>
<feature type="domain" description="SpaA-like prealbumin fold" evidence="10">
    <location>
        <begin position="2290"/>
        <end position="2372"/>
    </location>
</feature>
<dbReference type="InterPro" id="IPR041033">
    <property type="entry name" value="SpaA_PFL_dom_1"/>
</dbReference>